<dbReference type="EMBL" id="FUKJ01000096">
    <property type="protein sequence ID" value="SJM90783.1"/>
    <property type="molecule type" value="Genomic_DNA"/>
</dbReference>
<dbReference type="Proteomes" id="UP000195442">
    <property type="component" value="Unassembled WGS sequence"/>
</dbReference>
<reference evidence="2" key="1">
    <citation type="submission" date="2017-02" db="EMBL/GenBank/DDBJ databases">
        <authorList>
            <person name="Daims H."/>
        </authorList>
    </citation>
    <scope>NUCLEOTIDE SEQUENCE [LARGE SCALE GENOMIC DNA]</scope>
</reference>
<organism evidence="1 2">
    <name type="scientific">Crenothrix polyspora</name>
    <dbReference type="NCBI Taxonomy" id="360316"/>
    <lineage>
        <taxon>Bacteria</taxon>
        <taxon>Pseudomonadati</taxon>
        <taxon>Pseudomonadota</taxon>
        <taxon>Gammaproteobacteria</taxon>
        <taxon>Methylococcales</taxon>
        <taxon>Crenotrichaceae</taxon>
        <taxon>Crenothrix</taxon>
    </lineage>
</organism>
<sequence>MPRPVLLSMWPAVINPKPQRFTTISTWKGRATFAWQGVESGEKSDNWLQVIDLPAASGQAMEIALRIDSKDALGDRAIFEDRDWIITDPSLLRSFEDYRDYIGQSHAEFSVAHNRYVEFNTGWFSDRSALYLASGKPVLVQSTGIEDHLPTGKGLLTFSTTDEALAGIEAINADYEGHCQTARAIAKQYFDSYRVLTEILEQIAD</sequence>
<protein>
    <recommendedName>
        <fullName evidence="3">Glycosyltransferase</fullName>
    </recommendedName>
</protein>
<proteinExistence type="predicted"/>
<keyword evidence="2" id="KW-1185">Reference proteome</keyword>
<accession>A0A1R4H3F8</accession>
<name>A0A1R4H3F8_9GAMM</name>
<evidence type="ECO:0000313" key="1">
    <source>
        <dbReference type="EMBL" id="SJM90783.1"/>
    </source>
</evidence>
<evidence type="ECO:0000313" key="2">
    <source>
        <dbReference type="Proteomes" id="UP000195442"/>
    </source>
</evidence>
<gene>
    <name evidence="1" type="ORF">CRENPOLYSF2_1850004</name>
</gene>
<evidence type="ECO:0008006" key="3">
    <source>
        <dbReference type="Google" id="ProtNLM"/>
    </source>
</evidence>
<dbReference type="AlphaFoldDB" id="A0A1R4H3F8"/>